<protein>
    <recommendedName>
        <fullName evidence="3">PIN domain-containing protein</fullName>
    </recommendedName>
</protein>
<reference evidence="1 2" key="1">
    <citation type="submission" date="2021-01" db="EMBL/GenBank/DDBJ databases">
        <title>Genome seq and assembly of Flavobacterium sp. GN10.</title>
        <authorList>
            <person name="Chhetri G."/>
        </authorList>
    </citation>
    <scope>NUCLEOTIDE SEQUENCE [LARGE SCALE GENOMIC DNA]</scope>
    <source>
        <strain evidence="1 2">GN10</strain>
    </source>
</reference>
<dbReference type="Proteomes" id="UP000603728">
    <property type="component" value="Unassembled WGS sequence"/>
</dbReference>
<accession>A0ABS1KB60</accession>
<dbReference type="RefSeq" id="WP_201999524.1">
    <property type="nucleotide sequence ID" value="NZ_JAERSF010000001.1"/>
</dbReference>
<organism evidence="1 2">
    <name type="scientific">Flavobacterium tagetis</name>
    <dbReference type="NCBI Taxonomy" id="2801336"/>
    <lineage>
        <taxon>Bacteria</taxon>
        <taxon>Pseudomonadati</taxon>
        <taxon>Bacteroidota</taxon>
        <taxon>Flavobacteriia</taxon>
        <taxon>Flavobacteriales</taxon>
        <taxon>Flavobacteriaceae</taxon>
        <taxon>Flavobacterium</taxon>
    </lineage>
</organism>
<evidence type="ECO:0008006" key="3">
    <source>
        <dbReference type="Google" id="ProtNLM"/>
    </source>
</evidence>
<dbReference type="EMBL" id="JAERSF010000001">
    <property type="protein sequence ID" value="MBL0736580.1"/>
    <property type="molecule type" value="Genomic_DNA"/>
</dbReference>
<sequence length="69" mass="8289">MKILIDTNIFLDFYRSSGTSIHIFSTLIENIDQFYNKKAISGKQKWLFRYNKLKGLFSLQNFLNFEDWS</sequence>
<keyword evidence="2" id="KW-1185">Reference proteome</keyword>
<evidence type="ECO:0000313" key="2">
    <source>
        <dbReference type="Proteomes" id="UP000603728"/>
    </source>
</evidence>
<evidence type="ECO:0000313" key="1">
    <source>
        <dbReference type="EMBL" id="MBL0736580.1"/>
    </source>
</evidence>
<comment type="caution">
    <text evidence="1">The sequence shown here is derived from an EMBL/GenBank/DDBJ whole genome shotgun (WGS) entry which is preliminary data.</text>
</comment>
<gene>
    <name evidence="1" type="ORF">JI750_06760</name>
</gene>
<name>A0ABS1KB60_9FLAO</name>
<proteinExistence type="predicted"/>